<feature type="transmembrane region" description="Helical" evidence="1">
    <location>
        <begin position="69"/>
        <end position="92"/>
    </location>
</feature>
<feature type="transmembrane region" description="Helical" evidence="1">
    <location>
        <begin position="281"/>
        <end position="298"/>
    </location>
</feature>
<gene>
    <name evidence="3" type="ORF">FYJ80_06905</name>
</gene>
<dbReference type="SUPFAM" id="SSF103481">
    <property type="entry name" value="Multidrug resistance efflux transporter EmrE"/>
    <property type="match status" value="2"/>
</dbReference>
<dbReference type="PANTHER" id="PTHR22911">
    <property type="entry name" value="ACYL-MALONYL CONDENSING ENZYME-RELATED"/>
    <property type="match status" value="1"/>
</dbReference>
<feature type="transmembrane region" description="Helical" evidence="1">
    <location>
        <begin position="124"/>
        <end position="145"/>
    </location>
</feature>
<feature type="transmembrane region" description="Helical" evidence="1">
    <location>
        <begin position="196"/>
        <end position="214"/>
    </location>
</feature>
<evidence type="ECO:0000313" key="3">
    <source>
        <dbReference type="EMBL" id="MSU06509.1"/>
    </source>
</evidence>
<accession>A0A7X2PCU1</accession>
<dbReference type="PANTHER" id="PTHR22911:SF137">
    <property type="entry name" value="SOLUTE CARRIER FAMILY 35 MEMBER G2-RELATED"/>
    <property type="match status" value="1"/>
</dbReference>
<evidence type="ECO:0000259" key="2">
    <source>
        <dbReference type="Pfam" id="PF00892"/>
    </source>
</evidence>
<dbReference type="InterPro" id="IPR000620">
    <property type="entry name" value="EamA_dom"/>
</dbReference>
<dbReference type="Proteomes" id="UP000460549">
    <property type="component" value="Unassembled WGS sequence"/>
</dbReference>
<feature type="transmembrane region" description="Helical" evidence="1">
    <location>
        <begin position="40"/>
        <end position="63"/>
    </location>
</feature>
<protein>
    <submittedName>
        <fullName evidence="3">DMT family transporter</fullName>
    </submittedName>
</protein>
<evidence type="ECO:0000256" key="1">
    <source>
        <dbReference type="SAM" id="Phobius"/>
    </source>
</evidence>
<dbReference type="GO" id="GO:0016020">
    <property type="term" value="C:membrane"/>
    <property type="evidence" value="ECO:0007669"/>
    <property type="project" value="InterPro"/>
</dbReference>
<keyword evidence="1" id="KW-0812">Transmembrane</keyword>
<dbReference type="Pfam" id="PF00892">
    <property type="entry name" value="EamA"/>
    <property type="match status" value="2"/>
</dbReference>
<comment type="caution">
    <text evidence="3">The sequence shown here is derived from an EMBL/GenBank/DDBJ whole genome shotgun (WGS) entry which is preliminary data.</text>
</comment>
<dbReference type="InterPro" id="IPR037185">
    <property type="entry name" value="EmrE-like"/>
</dbReference>
<keyword evidence="4" id="KW-1185">Reference proteome</keyword>
<dbReference type="EMBL" id="VUNN01000012">
    <property type="protein sequence ID" value="MSU06509.1"/>
    <property type="molecule type" value="Genomic_DNA"/>
</dbReference>
<sequence length="299" mass="32753">MDNQILGQILALFTALCWALNSTTYNILGKSIKSSSLAYARSLLAVPIVFILMLCTEGLDILSISKQSFFALVFSGVTGYFITDILMFYSYVALGAREALVILTFSPVVSAILSNRFFGEQLSAKQWLSVFLIILGIVIMVLDELIKNKGSRDKDKLIKGLIAAILGAIFQAISYIAAKYALNDIGPISTNFLRNLSGLICFVILSFIPGKTLRKDLVFLKDRKKLIELLFAVVTGPVLGMSFQMLALRLAPVGIVSALSQISPLFMLPIDKVVFKKKISINSYIGTIISIVGTILMFI</sequence>
<feature type="transmembrane region" description="Helical" evidence="1">
    <location>
        <begin position="250"/>
        <end position="269"/>
    </location>
</feature>
<dbReference type="RefSeq" id="WP_154425480.1">
    <property type="nucleotide sequence ID" value="NZ_VUNN01000012.1"/>
</dbReference>
<keyword evidence="1" id="KW-0472">Membrane</keyword>
<dbReference type="AlphaFoldDB" id="A0A7X2PCU1"/>
<feature type="transmembrane region" description="Helical" evidence="1">
    <location>
        <begin position="6"/>
        <end position="28"/>
    </location>
</feature>
<feature type="transmembrane region" description="Helical" evidence="1">
    <location>
        <begin position="99"/>
        <end position="118"/>
    </location>
</feature>
<feature type="domain" description="EamA" evidence="2">
    <location>
        <begin position="6"/>
        <end position="141"/>
    </location>
</feature>
<feature type="transmembrane region" description="Helical" evidence="1">
    <location>
        <begin position="226"/>
        <end position="244"/>
    </location>
</feature>
<feature type="transmembrane region" description="Helical" evidence="1">
    <location>
        <begin position="157"/>
        <end position="176"/>
    </location>
</feature>
<reference evidence="3 4" key="1">
    <citation type="submission" date="2019-08" db="EMBL/GenBank/DDBJ databases">
        <title>In-depth cultivation of the pig gut microbiome towards novel bacterial diversity and tailored functional studies.</title>
        <authorList>
            <person name="Wylensek D."/>
            <person name="Hitch T.C.A."/>
            <person name="Clavel T."/>
        </authorList>
    </citation>
    <scope>NUCLEOTIDE SEQUENCE [LARGE SCALE GENOMIC DNA]</scope>
    <source>
        <strain evidence="3 4">NM-380-WT-3C1</strain>
    </source>
</reference>
<evidence type="ECO:0000313" key="4">
    <source>
        <dbReference type="Proteomes" id="UP000460549"/>
    </source>
</evidence>
<keyword evidence="1" id="KW-1133">Transmembrane helix</keyword>
<organism evidence="3 4">
    <name type="scientific">Bullifex porci</name>
    <dbReference type="NCBI Taxonomy" id="2606638"/>
    <lineage>
        <taxon>Bacteria</taxon>
        <taxon>Pseudomonadati</taxon>
        <taxon>Spirochaetota</taxon>
        <taxon>Spirochaetia</taxon>
        <taxon>Spirochaetales</taxon>
        <taxon>Spirochaetaceae</taxon>
        <taxon>Bullifex</taxon>
    </lineage>
</organism>
<proteinExistence type="predicted"/>
<feature type="domain" description="EamA" evidence="2">
    <location>
        <begin position="159"/>
        <end position="298"/>
    </location>
</feature>
<name>A0A7X2PCU1_9SPIO</name>